<dbReference type="AlphaFoldDB" id="A0A7Y9TM82"/>
<evidence type="ECO:0000256" key="4">
    <source>
        <dbReference type="SAM" id="Phobius"/>
    </source>
</evidence>
<dbReference type="Pfam" id="PF07730">
    <property type="entry name" value="HisKA_3"/>
    <property type="match status" value="1"/>
</dbReference>
<dbReference type="EMBL" id="JACCCW010000002">
    <property type="protein sequence ID" value="NYF80877.1"/>
    <property type="molecule type" value="Genomic_DNA"/>
</dbReference>
<keyword evidence="4" id="KW-0812">Transmembrane</keyword>
<organism evidence="6 7">
    <name type="scientific">Granulicella arctica</name>
    <dbReference type="NCBI Taxonomy" id="940613"/>
    <lineage>
        <taxon>Bacteria</taxon>
        <taxon>Pseudomonadati</taxon>
        <taxon>Acidobacteriota</taxon>
        <taxon>Terriglobia</taxon>
        <taxon>Terriglobales</taxon>
        <taxon>Acidobacteriaceae</taxon>
        <taxon>Granulicella</taxon>
    </lineage>
</organism>
<dbReference type="GO" id="GO:0000155">
    <property type="term" value="F:phosphorelay sensor kinase activity"/>
    <property type="evidence" value="ECO:0007669"/>
    <property type="project" value="InterPro"/>
</dbReference>
<evidence type="ECO:0000313" key="7">
    <source>
        <dbReference type="Proteomes" id="UP000589520"/>
    </source>
</evidence>
<proteinExistence type="predicted"/>
<dbReference type="GO" id="GO:0046983">
    <property type="term" value="F:protein dimerization activity"/>
    <property type="evidence" value="ECO:0007669"/>
    <property type="project" value="InterPro"/>
</dbReference>
<dbReference type="PANTHER" id="PTHR24421">
    <property type="entry name" value="NITRATE/NITRITE SENSOR PROTEIN NARX-RELATED"/>
    <property type="match status" value="1"/>
</dbReference>
<reference evidence="6 7" key="1">
    <citation type="submission" date="2020-07" db="EMBL/GenBank/DDBJ databases">
        <title>Genomic Encyclopedia of Type Strains, Phase IV (KMG-V): Genome sequencing to study the core and pangenomes of soil and plant-associated prokaryotes.</title>
        <authorList>
            <person name="Whitman W."/>
        </authorList>
    </citation>
    <scope>NUCLEOTIDE SEQUENCE [LARGE SCALE GENOMIC DNA]</scope>
    <source>
        <strain evidence="6 7">X4EP2</strain>
    </source>
</reference>
<dbReference type="GO" id="GO:0016020">
    <property type="term" value="C:membrane"/>
    <property type="evidence" value="ECO:0007669"/>
    <property type="project" value="InterPro"/>
</dbReference>
<dbReference type="InterPro" id="IPR011712">
    <property type="entry name" value="Sig_transdc_His_kin_sub3_dim/P"/>
</dbReference>
<evidence type="ECO:0000259" key="5">
    <source>
        <dbReference type="Pfam" id="PF07730"/>
    </source>
</evidence>
<keyword evidence="4" id="KW-1133">Transmembrane helix</keyword>
<dbReference type="Proteomes" id="UP000589520">
    <property type="component" value="Unassembled WGS sequence"/>
</dbReference>
<evidence type="ECO:0000256" key="1">
    <source>
        <dbReference type="ARBA" id="ARBA00022679"/>
    </source>
</evidence>
<dbReference type="Gene3D" id="1.20.5.1930">
    <property type="match status" value="1"/>
</dbReference>
<dbReference type="PANTHER" id="PTHR24421:SF62">
    <property type="entry name" value="SENSORY TRANSDUCTION HISTIDINE KINASE"/>
    <property type="match status" value="1"/>
</dbReference>
<keyword evidence="2" id="KW-0418">Kinase</keyword>
<feature type="transmembrane region" description="Helical" evidence="4">
    <location>
        <begin position="452"/>
        <end position="472"/>
    </location>
</feature>
<sequence>MANPSPRRNGLRRRVALLAGLLALAIGSLNPLRGLQSVAIPVPLNTAASVLSLTSEQAKHGPTTQLQGVVTLRNGVGLVIQDSTAGIWINFPQSGQFTLGDEVEVHGKVGPGQYSPEIWATSAKKIGHRALPPPKHVSFRQLSSGDEDAQYVTVEGVVRSIQLPINTNPRARTWFKLAMKDGIVDVALRDTSGLATGLLLDAEVRINAVALSSKNRDRQLTSVVLDMADLSQMTVLKPTDEDPFSKPLVPVGALMQYRSGTNSYHRVRVAGVVTYYDPGKRLILQDGEKAILVMTDPVIPIELGDRIEVSGFPALEASGPFLEDAVLRFTSHGSPPLPTKTQVADILSGASRYRLVTVQGHIVRSVEEPWGVELLVQGNTGLLPVELQKSPKSSEVLNLREGTEVGVTGIGMVDVEGRWDYTPSWLHCKLLLRSVNDLEVLELPSWWTTSHVVYLAGLLILVLVCLVMYNQIARWKLQVVLRERERMARDVHDSMAQSFAGIGFQLQAIVKAIPEGMPILSQEVALARELVRHSHKEARQSFAPTDPDACQEIDLLSSLETSAHQMIDGGAIAITVSSIGSPRTAVQSAGSPNIHTSSVFANSSTLGQSSVSARTGGVPSD</sequence>
<gene>
    <name evidence="6" type="ORF">HDF17_003197</name>
</gene>
<feature type="domain" description="Signal transduction histidine kinase subgroup 3 dimerisation and phosphoacceptor" evidence="5">
    <location>
        <begin position="483"/>
        <end position="541"/>
    </location>
</feature>
<comment type="caution">
    <text evidence="6">The sequence shown here is derived from an EMBL/GenBank/DDBJ whole genome shotgun (WGS) entry which is preliminary data.</text>
</comment>
<keyword evidence="4" id="KW-0472">Membrane</keyword>
<keyword evidence="1" id="KW-0808">Transferase</keyword>
<keyword evidence="3" id="KW-0902">Two-component regulatory system</keyword>
<dbReference type="InterPro" id="IPR050482">
    <property type="entry name" value="Sensor_HK_TwoCompSys"/>
</dbReference>
<accession>A0A7Y9TM82</accession>
<protein>
    <recommendedName>
        <fullName evidence="5">Signal transduction histidine kinase subgroup 3 dimerisation and phosphoacceptor domain-containing protein</fullName>
    </recommendedName>
</protein>
<keyword evidence="7" id="KW-1185">Reference proteome</keyword>
<evidence type="ECO:0000256" key="3">
    <source>
        <dbReference type="ARBA" id="ARBA00023012"/>
    </source>
</evidence>
<evidence type="ECO:0000313" key="6">
    <source>
        <dbReference type="EMBL" id="NYF80877.1"/>
    </source>
</evidence>
<name>A0A7Y9TM82_9BACT</name>
<evidence type="ECO:0000256" key="2">
    <source>
        <dbReference type="ARBA" id="ARBA00022777"/>
    </source>
</evidence>
<dbReference type="RefSeq" id="WP_179492581.1">
    <property type="nucleotide sequence ID" value="NZ_JACCCW010000002.1"/>
</dbReference>